<evidence type="ECO:0000256" key="2">
    <source>
        <dbReference type="ARBA" id="ARBA00022741"/>
    </source>
</evidence>
<evidence type="ECO:0000256" key="4">
    <source>
        <dbReference type="ARBA" id="ARBA00051405"/>
    </source>
</evidence>
<feature type="domain" description="N-acetyltransferase" evidence="9">
    <location>
        <begin position="1"/>
        <end position="137"/>
    </location>
</feature>
<dbReference type="SUPFAM" id="SSF52374">
    <property type="entry name" value="Nucleotidylyl transferase"/>
    <property type="match status" value="1"/>
</dbReference>
<dbReference type="OrthoDB" id="9779753at2"/>
<dbReference type="NCBIfam" id="TIGR00124">
    <property type="entry name" value="cit_ly_ligase"/>
    <property type="match status" value="1"/>
</dbReference>
<dbReference type="GO" id="GO:0005524">
    <property type="term" value="F:ATP binding"/>
    <property type="evidence" value="ECO:0007669"/>
    <property type="project" value="UniProtKB-UniRule"/>
</dbReference>
<dbReference type="PANTHER" id="PTHR40599">
    <property type="entry name" value="[CITRATE [PRO-3S]-LYASE] LIGASE"/>
    <property type="match status" value="1"/>
</dbReference>
<dbReference type="Gene3D" id="3.40.630.30">
    <property type="match status" value="1"/>
</dbReference>
<keyword evidence="11" id="KW-1185">Reference proteome</keyword>
<evidence type="ECO:0000256" key="5">
    <source>
        <dbReference type="ARBA" id="ARBA00058086"/>
    </source>
</evidence>
<keyword evidence="2 8" id="KW-0547">Nucleotide-binding</keyword>
<dbReference type="Pfam" id="PF00583">
    <property type="entry name" value="Acetyltransf_1"/>
    <property type="match status" value="1"/>
</dbReference>
<dbReference type="FunFam" id="3.40.50.620:FF:000071">
    <property type="entry name" value="[Citrate [pro-3S]-lyase] ligase"/>
    <property type="match status" value="1"/>
</dbReference>
<comment type="catalytic activity">
    <reaction evidence="4 8">
        <text>holo-[citrate lyase ACP] + acetate + ATP = acetyl-[citrate lyase ACP] + AMP + diphosphate</text>
        <dbReference type="Rhea" id="RHEA:23788"/>
        <dbReference type="Rhea" id="RHEA-COMP:10158"/>
        <dbReference type="Rhea" id="RHEA-COMP:13710"/>
        <dbReference type="ChEBI" id="CHEBI:30089"/>
        <dbReference type="ChEBI" id="CHEBI:30616"/>
        <dbReference type="ChEBI" id="CHEBI:33019"/>
        <dbReference type="ChEBI" id="CHEBI:82683"/>
        <dbReference type="ChEBI" id="CHEBI:137976"/>
        <dbReference type="ChEBI" id="CHEBI:456215"/>
        <dbReference type="EC" id="6.2.1.22"/>
    </reaction>
</comment>
<dbReference type="EMBL" id="MTBO01000025">
    <property type="protein sequence ID" value="OSI15222.1"/>
    <property type="molecule type" value="Genomic_DNA"/>
</dbReference>
<sequence>MDSAQYDFERIYAGNLEGIREVTDFLHRNDLNIDDFIEVFLVLRNGKGEIIACGGIAPGVIKCVAIDDSCRGQGIALTLASSLIQLAAELGYHHLFIYTKPENEPFFTDCGFYPIAAVPGRVVLLENSPVRLKQYQARLAALKQPGGRIGSIVMNANPFTNSHLYLIENALAQCDWLHLFVVGEDKSQFSYADRLALIKAGTAHLSRLTVHEGSPYIISRATFPCYFLKQESIVHQCHMELDLSIFRIYIAPPLGITHRFVGNEPNCVITNYYNKQMRIWLKSPEINAPPIEVVQIQRLEYQNDVISATKVRKWLGEGDFETLRHYVPDSTYRFLINKYEKASV</sequence>
<keyword evidence="3 8" id="KW-0067">ATP-binding</keyword>
<proteinExistence type="predicted"/>
<keyword evidence="10" id="KW-0456">Lyase</keyword>
<evidence type="ECO:0000313" key="10">
    <source>
        <dbReference type="EMBL" id="OSI15222.1"/>
    </source>
</evidence>
<dbReference type="InterPro" id="IPR014729">
    <property type="entry name" value="Rossmann-like_a/b/a_fold"/>
</dbReference>
<reference evidence="11" key="1">
    <citation type="submission" date="2017-01" db="EMBL/GenBank/DDBJ databases">
        <authorList>
            <person name="Wolfgang W.J."/>
            <person name="Cole J."/>
            <person name="Wroblewski D."/>
            <person name="Mcginnis J."/>
            <person name="Musser K.A."/>
        </authorList>
    </citation>
    <scope>NUCLEOTIDE SEQUENCE [LARGE SCALE GENOMIC DNA]</scope>
    <source>
        <strain evidence="11">DSM 19151</strain>
    </source>
</reference>
<dbReference type="InterPro" id="IPR013166">
    <property type="entry name" value="Citrate_lyase_ligase_C"/>
</dbReference>
<dbReference type="NCBIfam" id="TIGR00125">
    <property type="entry name" value="cyt_tran_rel"/>
    <property type="match status" value="1"/>
</dbReference>
<evidence type="ECO:0000259" key="9">
    <source>
        <dbReference type="PROSITE" id="PS51186"/>
    </source>
</evidence>
<evidence type="ECO:0000256" key="3">
    <source>
        <dbReference type="ARBA" id="ARBA00022840"/>
    </source>
</evidence>
<dbReference type="Gene3D" id="3.40.50.620">
    <property type="entry name" value="HUPs"/>
    <property type="match status" value="1"/>
</dbReference>
<evidence type="ECO:0000256" key="7">
    <source>
        <dbReference type="ARBA" id="ARBA00068968"/>
    </source>
</evidence>
<comment type="caution">
    <text evidence="10">The sequence shown here is derived from an EMBL/GenBank/DDBJ whole genome shotgun (WGS) entry which is preliminary data.</text>
</comment>
<dbReference type="STRING" id="194197.BWD09_09105"/>
<evidence type="ECO:0000256" key="6">
    <source>
        <dbReference type="ARBA" id="ARBA00066591"/>
    </source>
</evidence>
<dbReference type="GO" id="GO:0008771">
    <property type="term" value="F:[citrate (pro-3S)-lyase] ligase activity"/>
    <property type="evidence" value="ECO:0007669"/>
    <property type="project" value="UniProtKB-EC"/>
</dbReference>
<name>A0A1X3D658_9NEIS</name>
<dbReference type="Pfam" id="PF08218">
    <property type="entry name" value="Citrate_ly_lig"/>
    <property type="match status" value="1"/>
</dbReference>
<keyword evidence="1 8" id="KW-0436">Ligase</keyword>
<organism evidence="10 11">
    <name type="scientific">Neisseria dentiae</name>
    <dbReference type="NCBI Taxonomy" id="194197"/>
    <lineage>
        <taxon>Bacteria</taxon>
        <taxon>Pseudomonadati</taxon>
        <taxon>Pseudomonadota</taxon>
        <taxon>Betaproteobacteria</taxon>
        <taxon>Neisseriales</taxon>
        <taxon>Neisseriaceae</taxon>
        <taxon>Neisseria</taxon>
    </lineage>
</organism>
<dbReference type="GO" id="GO:0016747">
    <property type="term" value="F:acyltransferase activity, transferring groups other than amino-acyl groups"/>
    <property type="evidence" value="ECO:0007669"/>
    <property type="project" value="InterPro"/>
</dbReference>
<dbReference type="InterPro" id="IPR004821">
    <property type="entry name" value="Cyt_trans-like"/>
</dbReference>
<dbReference type="AlphaFoldDB" id="A0A1X3D658"/>
<protein>
    <recommendedName>
        <fullName evidence="7 8">[Citrate [pro-3S]-lyase] ligase</fullName>
        <ecNumber evidence="6 8">6.2.1.22</ecNumber>
    </recommendedName>
</protein>
<dbReference type="Proteomes" id="UP000193118">
    <property type="component" value="Unassembled WGS sequence"/>
</dbReference>
<gene>
    <name evidence="10" type="ORF">BWD09_09105</name>
</gene>
<dbReference type="InterPro" id="IPR016181">
    <property type="entry name" value="Acyl_CoA_acyltransferase"/>
</dbReference>
<evidence type="ECO:0000313" key="11">
    <source>
        <dbReference type="Proteomes" id="UP000193118"/>
    </source>
</evidence>
<dbReference type="PROSITE" id="PS51186">
    <property type="entry name" value="GNAT"/>
    <property type="match status" value="1"/>
</dbReference>
<dbReference type="PIRSF" id="PIRSF005751">
    <property type="entry name" value="Acet_citr_lig"/>
    <property type="match status" value="1"/>
</dbReference>
<evidence type="ECO:0000256" key="1">
    <source>
        <dbReference type="ARBA" id="ARBA00022598"/>
    </source>
</evidence>
<dbReference type="InterPro" id="IPR000182">
    <property type="entry name" value="GNAT_dom"/>
</dbReference>
<dbReference type="GeneID" id="94580132"/>
<evidence type="ECO:0000256" key="8">
    <source>
        <dbReference type="PIRNR" id="PIRNR005751"/>
    </source>
</evidence>
<dbReference type="SMART" id="SM00764">
    <property type="entry name" value="Citrate_ly_lig"/>
    <property type="match status" value="1"/>
</dbReference>
<dbReference type="RefSeq" id="WP_085366386.1">
    <property type="nucleotide sequence ID" value="NZ_CAUJPZ010000004.1"/>
</dbReference>
<dbReference type="SUPFAM" id="SSF55729">
    <property type="entry name" value="Acyl-CoA N-acyltransferases (Nat)"/>
    <property type="match status" value="1"/>
</dbReference>
<accession>A0A1X3D658</accession>
<comment type="function">
    <text evidence="5 8">Acetylation of prosthetic group (2-(5''-phosphoribosyl)-3'-dephosphocoenzyme-A) of the gamma subunit of citrate lyase.</text>
</comment>
<dbReference type="PANTHER" id="PTHR40599:SF2">
    <property type="entry name" value="[CITRATE [PRO-3S]-LYASE] LIGASE"/>
    <property type="match status" value="1"/>
</dbReference>
<dbReference type="InterPro" id="IPR005216">
    <property type="entry name" value="Citrate_lyase_ligase"/>
</dbReference>
<dbReference type="GO" id="GO:0016829">
    <property type="term" value="F:lyase activity"/>
    <property type="evidence" value="ECO:0007669"/>
    <property type="project" value="UniProtKB-KW"/>
</dbReference>
<dbReference type="EC" id="6.2.1.22" evidence="6 8"/>
<dbReference type="CDD" id="cd02169">
    <property type="entry name" value="Citrate_lyase_ligase"/>
    <property type="match status" value="1"/>
</dbReference>